<name>A0A4R9JU39_9LEPT</name>
<dbReference type="RefSeq" id="WP_135625090.1">
    <property type="nucleotide sequence ID" value="NZ_RQGD01000046.1"/>
</dbReference>
<evidence type="ECO:0000256" key="1">
    <source>
        <dbReference type="SAM" id="SignalP"/>
    </source>
</evidence>
<organism evidence="2 3">
    <name type="scientific">Leptospira ognonensis</name>
    <dbReference type="NCBI Taxonomy" id="2484945"/>
    <lineage>
        <taxon>Bacteria</taxon>
        <taxon>Pseudomonadati</taxon>
        <taxon>Spirochaetota</taxon>
        <taxon>Spirochaetia</taxon>
        <taxon>Leptospirales</taxon>
        <taxon>Leptospiraceae</taxon>
        <taxon>Leptospira</taxon>
    </lineage>
</organism>
<feature type="signal peptide" evidence="1">
    <location>
        <begin position="1"/>
        <end position="17"/>
    </location>
</feature>
<evidence type="ECO:0000313" key="2">
    <source>
        <dbReference type="EMBL" id="TGL56292.1"/>
    </source>
</evidence>
<comment type="caution">
    <text evidence="2">The sequence shown here is derived from an EMBL/GenBank/DDBJ whole genome shotgun (WGS) entry which is preliminary data.</text>
</comment>
<dbReference type="AlphaFoldDB" id="A0A4R9JU39"/>
<dbReference type="OrthoDB" id="9829679at2"/>
<gene>
    <name evidence="2" type="ORF">EHQ58_16820</name>
</gene>
<keyword evidence="3" id="KW-1185">Reference proteome</keyword>
<keyword evidence="1" id="KW-0732">Signal</keyword>
<dbReference type="Proteomes" id="UP000297693">
    <property type="component" value="Unassembled WGS sequence"/>
</dbReference>
<feature type="chain" id="PRO_5020365415" description="Lipoprotein" evidence="1">
    <location>
        <begin position="18"/>
        <end position="229"/>
    </location>
</feature>
<protein>
    <recommendedName>
        <fullName evidence="4">Lipoprotein</fullName>
    </recommendedName>
</protein>
<dbReference type="EMBL" id="RQGD01000046">
    <property type="protein sequence ID" value="TGL56292.1"/>
    <property type="molecule type" value="Genomic_DNA"/>
</dbReference>
<reference evidence="2" key="1">
    <citation type="journal article" date="2019" name="PLoS Negl. Trop. Dis.">
        <title>Revisiting the worldwide diversity of Leptospira species in the environment.</title>
        <authorList>
            <person name="Vincent A.T."/>
            <person name="Schiettekatte O."/>
            <person name="Bourhy P."/>
            <person name="Veyrier F.J."/>
            <person name="Picardeau M."/>
        </authorList>
    </citation>
    <scope>NUCLEOTIDE SEQUENCE [LARGE SCALE GENOMIC DNA]</scope>
    <source>
        <strain evidence="2">201702476</strain>
    </source>
</reference>
<accession>A0A4R9JU39</accession>
<proteinExistence type="predicted"/>
<sequence length="229" mass="26529">MRFKVHVILLFFAFAFANQCHRDFHHYVQSRTSKLKVYVRPTEVEIDILFLRSISSLEVPSELRQEWIRKIAQRHAQWFDVRLRRILLSEGMSLVSEEKADLILEPSIVDMGEVRAKVFLQGLSVGLVFGIIIGEATGKPDLGLAVFVWEVLEEIIIVYLLKSYFMITTIDLTIKLPDGSTLASKEFTSYSNEKYEENLPDFTRKLRENKVRGSLEENARDIADFLKSR</sequence>
<evidence type="ECO:0008006" key="4">
    <source>
        <dbReference type="Google" id="ProtNLM"/>
    </source>
</evidence>
<evidence type="ECO:0000313" key="3">
    <source>
        <dbReference type="Proteomes" id="UP000297693"/>
    </source>
</evidence>